<reference evidence="8 9" key="1">
    <citation type="submission" date="2018-07" db="EMBL/GenBank/DDBJ databases">
        <title>Dyadobacter roseus sp. nov., isolated from rose rhizosphere soil.</title>
        <authorList>
            <person name="Chen L."/>
        </authorList>
    </citation>
    <scope>NUCLEOTIDE SEQUENCE [LARGE SCALE GENOMIC DNA]</scope>
    <source>
        <strain evidence="8 9">RS19</strain>
    </source>
</reference>
<dbReference type="InterPro" id="IPR011990">
    <property type="entry name" value="TPR-like_helical_dom_sf"/>
</dbReference>
<dbReference type="RefSeq" id="WP_115830222.1">
    <property type="nucleotide sequence ID" value="NZ_QNUL01000004.1"/>
</dbReference>
<evidence type="ECO:0000256" key="4">
    <source>
        <dbReference type="ARBA" id="ARBA00023136"/>
    </source>
</evidence>
<dbReference type="SUPFAM" id="SSF48452">
    <property type="entry name" value="TPR-like"/>
    <property type="match status" value="1"/>
</dbReference>
<keyword evidence="5" id="KW-0998">Cell outer membrane</keyword>
<keyword evidence="9" id="KW-1185">Reference proteome</keyword>
<dbReference type="Gene3D" id="1.25.40.390">
    <property type="match status" value="1"/>
</dbReference>
<keyword evidence="3" id="KW-0732">Signal</keyword>
<comment type="subcellular location">
    <subcellularLocation>
        <location evidence="1">Cell outer membrane</location>
    </subcellularLocation>
</comment>
<dbReference type="OrthoDB" id="691907at2"/>
<evidence type="ECO:0000256" key="3">
    <source>
        <dbReference type="ARBA" id="ARBA00022729"/>
    </source>
</evidence>
<keyword evidence="4" id="KW-0472">Membrane</keyword>
<dbReference type="Pfam" id="PF07980">
    <property type="entry name" value="SusD_RagB"/>
    <property type="match status" value="1"/>
</dbReference>
<dbReference type="EMBL" id="QNUL01000004">
    <property type="protein sequence ID" value="REA62916.1"/>
    <property type="molecule type" value="Genomic_DNA"/>
</dbReference>
<dbReference type="Pfam" id="PF14322">
    <property type="entry name" value="SusD-like_3"/>
    <property type="match status" value="1"/>
</dbReference>
<comment type="similarity">
    <text evidence="2">Belongs to the SusD family.</text>
</comment>
<evidence type="ECO:0000256" key="2">
    <source>
        <dbReference type="ARBA" id="ARBA00006275"/>
    </source>
</evidence>
<feature type="domain" description="SusD-like N-terminal" evidence="7">
    <location>
        <begin position="76"/>
        <end position="226"/>
    </location>
</feature>
<dbReference type="Proteomes" id="UP000256373">
    <property type="component" value="Unassembled WGS sequence"/>
</dbReference>
<gene>
    <name evidence="8" type="ORF">DSL64_08370</name>
</gene>
<evidence type="ECO:0000256" key="1">
    <source>
        <dbReference type="ARBA" id="ARBA00004442"/>
    </source>
</evidence>
<accession>A0A3D8YEH9</accession>
<name>A0A3D8YEH9_9BACT</name>
<dbReference type="InterPro" id="IPR018247">
    <property type="entry name" value="EF_Hand_1_Ca_BS"/>
</dbReference>
<evidence type="ECO:0000313" key="9">
    <source>
        <dbReference type="Proteomes" id="UP000256373"/>
    </source>
</evidence>
<comment type="caution">
    <text evidence="8">The sequence shown here is derived from an EMBL/GenBank/DDBJ whole genome shotgun (WGS) entry which is preliminary data.</text>
</comment>
<evidence type="ECO:0000259" key="7">
    <source>
        <dbReference type="Pfam" id="PF14322"/>
    </source>
</evidence>
<dbReference type="InterPro" id="IPR012944">
    <property type="entry name" value="SusD_RagB_dom"/>
</dbReference>
<dbReference type="PROSITE" id="PS51257">
    <property type="entry name" value="PROKAR_LIPOPROTEIN"/>
    <property type="match status" value="1"/>
</dbReference>
<protein>
    <submittedName>
        <fullName evidence="8">RagB/SusD family nutrient uptake outer membrane protein</fullName>
    </submittedName>
</protein>
<dbReference type="AlphaFoldDB" id="A0A3D8YEH9"/>
<dbReference type="InterPro" id="IPR033985">
    <property type="entry name" value="SusD-like_N"/>
</dbReference>
<evidence type="ECO:0000259" key="6">
    <source>
        <dbReference type="Pfam" id="PF07980"/>
    </source>
</evidence>
<dbReference type="CDD" id="cd08977">
    <property type="entry name" value="SusD"/>
    <property type="match status" value="1"/>
</dbReference>
<dbReference type="PROSITE" id="PS00018">
    <property type="entry name" value="EF_HAND_1"/>
    <property type="match status" value="1"/>
</dbReference>
<feature type="domain" description="RagB/SusD" evidence="6">
    <location>
        <begin position="336"/>
        <end position="482"/>
    </location>
</feature>
<evidence type="ECO:0000313" key="8">
    <source>
        <dbReference type="EMBL" id="REA62916.1"/>
    </source>
</evidence>
<sequence>MKNINRYIVLSLSILLASCSESLLDLYPETRLTDASFYKTETQLVQATNDVYRQLGRLYDAGGIADLYGELYSDNVYIEFTSGANAFPEEINKHKILPDNGKLKLAWETAYNGLYITNNVLLQLEKTEVSFAQPALKERLKAEARLVRAVILFNLVQAWGDVPLPLTVVSPTESYQYAREKKETVYQQIISDLSFSKSVLPASYTGTDIGRATKYAAGALLGKLYLLQGDKVKAAAELKEIIDSGLFSLDANRDGAVNTADFAHLFKADTKNSKESILEAQYLAGQNQVNSLHQQAYTPFHFAFHLPQSTETFRGDGLNTPTADLIGEFETNDPRKELSIYPGYTDLQTNQFIAYPFTLKFFDPQWRYAGQNFEIIRYADVLLLYAEATEQVTYLNQVRARVGLPAYGQAAYPSKYNTLALAIEHERRVELAFEFHRFFDLVRTKRAASVLSSKGITISADKLLFPIPQSAIDVNPAITQNP</sequence>
<evidence type="ECO:0000256" key="5">
    <source>
        <dbReference type="ARBA" id="ARBA00023237"/>
    </source>
</evidence>
<dbReference type="GO" id="GO:0009279">
    <property type="term" value="C:cell outer membrane"/>
    <property type="evidence" value="ECO:0007669"/>
    <property type="project" value="UniProtKB-SubCell"/>
</dbReference>
<proteinExistence type="inferred from homology"/>
<organism evidence="8 9">
    <name type="scientific">Dyadobacter luteus</name>
    <dbReference type="NCBI Taxonomy" id="2259619"/>
    <lineage>
        <taxon>Bacteria</taxon>
        <taxon>Pseudomonadati</taxon>
        <taxon>Bacteroidota</taxon>
        <taxon>Cytophagia</taxon>
        <taxon>Cytophagales</taxon>
        <taxon>Spirosomataceae</taxon>
        <taxon>Dyadobacter</taxon>
    </lineage>
</organism>